<dbReference type="RefSeq" id="WP_098003216.1">
    <property type="nucleotide sequence ID" value="NZ_AP022563.1"/>
</dbReference>
<sequence>MNPSATNVRRGLFGVFAGGLLAFGSAAIVAPVSNAQPETSPDCSAAGVAGTVSTAVAAEGAYLTANPQVNDALSGISAQPQEQAQTAYQAYLEENPQVRQALTDIYQPVGTVNTQCNLDLTPTPVAQAVWSFSSGAAESPAQTPPAEPTAPPTPVG</sequence>
<dbReference type="AlphaFoldDB" id="A0A7I7K7X0"/>
<feature type="signal peptide" evidence="2">
    <location>
        <begin position="1"/>
        <end position="35"/>
    </location>
</feature>
<feature type="region of interest" description="Disordered" evidence="1">
    <location>
        <begin position="131"/>
        <end position="156"/>
    </location>
</feature>
<dbReference type="EMBL" id="AP022563">
    <property type="protein sequence ID" value="BBX20107.1"/>
    <property type="molecule type" value="Genomic_DNA"/>
</dbReference>
<dbReference type="Pfam" id="PF16525">
    <property type="entry name" value="MHB"/>
    <property type="match status" value="1"/>
</dbReference>
<name>A0A7I7K7X0_9MYCO</name>
<gene>
    <name evidence="3" type="ORF">MDUV_49670</name>
</gene>
<organism evidence="3 4">
    <name type="scientific">Mycolicibacterium duvalii</name>
    <dbReference type="NCBI Taxonomy" id="39688"/>
    <lineage>
        <taxon>Bacteria</taxon>
        <taxon>Bacillati</taxon>
        <taxon>Actinomycetota</taxon>
        <taxon>Actinomycetes</taxon>
        <taxon>Mycobacteriales</taxon>
        <taxon>Mycobacteriaceae</taxon>
        <taxon>Mycolicibacterium</taxon>
    </lineage>
</organism>
<dbReference type="Proteomes" id="UP000467006">
    <property type="component" value="Chromosome"/>
</dbReference>
<reference evidence="3 4" key="1">
    <citation type="journal article" date="2019" name="Emerg. Microbes Infect.">
        <title>Comprehensive subspecies identification of 175 nontuberculous mycobacteria species based on 7547 genomic profiles.</title>
        <authorList>
            <person name="Matsumoto Y."/>
            <person name="Kinjo T."/>
            <person name="Motooka D."/>
            <person name="Nabeya D."/>
            <person name="Jung N."/>
            <person name="Uechi K."/>
            <person name="Horii T."/>
            <person name="Iida T."/>
            <person name="Fujita J."/>
            <person name="Nakamura S."/>
        </authorList>
    </citation>
    <scope>NUCLEOTIDE SEQUENCE [LARGE SCALE GENOMIC DNA]</scope>
    <source>
        <strain evidence="3 4">JCM 6396</strain>
    </source>
</reference>
<keyword evidence="2" id="KW-0732">Signal</keyword>
<dbReference type="InterPro" id="IPR032407">
    <property type="entry name" value="MHB"/>
</dbReference>
<accession>A0A7I7K7X0</accession>
<dbReference type="OrthoDB" id="4753729at2"/>
<evidence type="ECO:0000256" key="1">
    <source>
        <dbReference type="SAM" id="MobiDB-lite"/>
    </source>
</evidence>
<dbReference type="NCBIfam" id="TIGR04529">
    <property type="entry name" value="MTB_hemophore"/>
    <property type="match status" value="1"/>
</dbReference>
<dbReference type="GO" id="GO:0020037">
    <property type="term" value="F:heme binding"/>
    <property type="evidence" value="ECO:0007669"/>
    <property type="project" value="InterPro"/>
</dbReference>
<protein>
    <submittedName>
        <fullName evidence="3">Uncharacterized protein</fullName>
    </submittedName>
</protein>
<dbReference type="InterPro" id="IPR038378">
    <property type="entry name" value="MHB_sf"/>
</dbReference>
<evidence type="ECO:0000313" key="4">
    <source>
        <dbReference type="Proteomes" id="UP000467006"/>
    </source>
</evidence>
<feature type="compositionally biased region" description="Pro residues" evidence="1">
    <location>
        <begin position="142"/>
        <end position="156"/>
    </location>
</feature>
<evidence type="ECO:0000313" key="3">
    <source>
        <dbReference type="EMBL" id="BBX20107.1"/>
    </source>
</evidence>
<feature type="chain" id="PRO_5043747557" evidence="2">
    <location>
        <begin position="36"/>
        <end position="156"/>
    </location>
</feature>
<proteinExistence type="predicted"/>
<dbReference type="KEGG" id="mdu:MDUV_49670"/>
<dbReference type="Gene3D" id="1.20.20.20">
    <property type="entry name" value="Haemophore, haem-binding domain"/>
    <property type="match status" value="1"/>
</dbReference>
<evidence type="ECO:0000256" key="2">
    <source>
        <dbReference type="SAM" id="SignalP"/>
    </source>
</evidence>
<keyword evidence="4" id="KW-1185">Reference proteome</keyword>